<dbReference type="AlphaFoldDB" id="A0A645AFC2"/>
<dbReference type="EMBL" id="VSSQ01013401">
    <property type="protein sequence ID" value="MPM51408.1"/>
    <property type="molecule type" value="Genomic_DNA"/>
</dbReference>
<name>A0A645AFC2_9ZZZZ</name>
<reference evidence="1" key="1">
    <citation type="submission" date="2019-08" db="EMBL/GenBank/DDBJ databases">
        <authorList>
            <person name="Kucharzyk K."/>
            <person name="Murdoch R.W."/>
            <person name="Higgins S."/>
            <person name="Loffler F."/>
        </authorList>
    </citation>
    <scope>NUCLEOTIDE SEQUENCE</scope>
</reference>
<proteinExistence type="predicted"/>
<comment type="caution">
    <text evidence="1">The sequence shown here is derived from an EMBL/GenBank/DDBJ whole genome shotgun (WGS) entry which is preliminary data.</text>
</comment>
<sequence>MDEVHVLFMHAELSKWIQIEQPEFEIGDSVCQQITRFIGTPETDSRIKFFFGNEFAAGYHPLNILHIGINRFKRNMHVRFIDISVLAAADASCIPVQWQIML</sequence>
<evidence type="ECO:0000313" key="1">
    <source>
        <dbReference type="EMBL" id="MPM51408.1"/>
    </source>
</evidence>
<organism evidence="1">
    <name type="scientific">bioreactor metagenome</name>
    <dbReference type="NCBI Taxonomy" id="1076179"/>
    <lineage>
        <taxon>unclassified sequences</taxon>
        <taxon>metagenomes</taxon>
        <taxon>ecological metagenomes</taxon>
    </lineage>
</organism>
<gene>
    <name evidence="1" type="ORF">SDC9_98156</name>
</gene>
<protein>
    <submittedName>
        <fullName evidence="1">Uncharacterized protein</fullName>
    </submittedName>
</protein>
<accession>A0A645AFC2</accession>